<dbReference type="PANTHER" id="PTHR12542:SF166">
    <property type="entry name" value="EXOCYST SUBUNIT EXO70 FAMILY PROTEIN"/>
    <property type="match status" value="1"/>
</dbReference>
<dbReference type="SUPFAM" id="SSF74788">
    <property type="entry name" value="Cullin repeat-like"/>
    <property type="match status" value="1"/>
</dbReference>
<dbReference type="GO" id="GO:0000145">
    <property type="term" value="C:exocyst"/>
    <property type="evidence" value="ECO:0000318"/>
    <property type="project" value="GO_Central"/>
</dbReference>
<dbReference type="STRING" id="4565.A0A3B6B7Z2"/>
<proteinExistence type="inferred from homology"/>
<feature type="region of interest" description="Disordered" evidence="4">
    <location>
        <begin position="1"/>
        <end position="39"/>
    </location>
</feature>
<dbReference type="EnsemblPlants" id="TraesCS2A02G541000.1">
    <property type="protein sequence ID" value="TraesCS2A02G541000.1.cds1"/>
    <property type="gene ID" value="TraesCS2A02G541000"/>
</dbReference>
<dbReference type="Pfam" id="PF03081">
    <property type="entry name" value="Exo70_C"/>
    <property type="match status" value="1"/>
</dbReference>
<dbReference type="Gene3D" id="1.20.1280.170">
    <property type="entry name" value="Exocyst complex component Exo70"/>
    <property type="match status" value="1"/>
</dbReference>
<dbReference type="AlphaFoldDB" id="A0A3B6B7Z2"/>
<dbReference type="SMR" id="A0A3B6B7Z2"/>
<accession>A0A3B6B7Z2</accession>
<name>A0A3B6B7Z2_WHEAT</name>
<dbReference type="PANTHER" id="PTHR12542">
    <property type="entry name" value="EXOCYST COMPLEX PROTEIN EXO70"/>
    <property type="match status" value="1"/>
</dbReference>
<dbReference type="Gramene" id="TraesCS2A02G541000.1">
    <property type="protein sequence ID" value="TraesCS2A02G541000.1.cds1"/>
    <property type="gene ID" value="TraesCS2A02G541000"/>
</dbReference>
<keyword evidence="3" id="KW-0653">Protein transport</keyword>
<protein>
    <recommendedName>
        <fullName evidence="3">Exocyst subunit Exo70 family protein</fullName>
    </recommendedName>
</protein>
<evidence type="ECO:0000256" key="2">
    <source>
        <dbReference type="ARBA" id="ARBA00022448"/>
    </source>
</evidence>
<dbReference type="OMA" id="KEVMLVH"/>
<feature type="compositionally biased region" description="Polar residues" evidence="4">
    <location>
        <begin position="7"/>
        <end position="21"/>
    </location>
</feature>
<sequence>MADHLSSVFTSLRGSSSTEGQLASVPEESTIGFTDAFGPPPNSYRDSIRRVSVLFPEWRIRSTLSSQSDQSGSNYDSSSSVASRSNNSGNSSGSASVGGADLGTSELMKIAHRMVNDGYTQRMVRAFHSTSLTETIGPDPVLKNWFVELDVDWVLQLRPQLQLQKATAYWLQELVQRWIRALALIVASIKVMIYTIQEAPAVARFGEASISAMLGVVDTMLDVIEEDKLQVALHMYMCVSSASYMIMMMPVVSLEAQRIFDEISASLKTEENRLVEAVSSTMMNIRIDYDEISWDIEIEGNGGGIHTKIRFLVDCILSMRKACASTLKSAQSQSTVELRDAIDGTTEYLLDQLLGDSEWFSDPSLRSMFLLNNSNFVAQLLGIELTTECEKYKDFYLHFSWAHVLSYIQNWNSPGLQRRWVHTSPLAKFKSAFHKTYQTQKFWKVPDPQLRDELRRAIIERVISRYRDYLKEHPELAEQVSRGSNSPEVLEEMLEELFEG</sequence>
<evidence type="ECO:0000313" key="7">
    <source>
        <dbReference type="Proteomes" id="UP000019116"/>
    </source>
</evidence>
<dbReference type="GO" id="GO:0005546">
    <property type="term" value="F:phosphatidylinositol-4,5-bisphosphate binding"/>
    <property type="evidence" value="ECO:0007669"/>
    <property type="project" value="InterPro"/>
</dbReference>
<dbReference type="OrthoDB" id="663845at2759"/>
<dbReference type="InterPro" id="IPR016159">
    <property type="entry name" value="Cullin_repeat-like_dom_sf"/>
</dbReference>
<comment type="similarity">
    <text evidence="1 3">Belongs to the EXO70 family.</text>
</comment>
<dbReference type="InterPro" id="IPR046364">
    <property type="entry name" value="Exo70_C"/>
</dbReference>
<comment type="function">
    <text evidence="3">Component of the exocyst complex.</text>
</comment>
<feature type="region of interest" description="Disordered" evidence="4">
    <location>
        <begin position="66"/>
        <end position="98"/>
    </location>
</feature>
<keyword evidence="3" id="KW-0268">Exocytosis</keyword>
<dbReference type="GO" id="GO:0015031">
    <property type="term" value="P:protein transport"/>
    <property type="evidence" value="ECO:0007669"/>
    <property type="project" value="UniProtKB-KW"/>
</dbReference>
<reference evidence="6" key="1">
    <citation type="submission" date="2018-08" db="EMBL/GenBank/DDBJ databases">
        <authorList>
            <person name="Rossello M."/>
        </authorList>
    </citation>
    <scope>NUCLEOTIDE SEQUENCE [LARGE SCALE GENOMIC DNA]</scope>
    <source>
        <strain evidence="6">cv. Chinese Spring</strain>
    </source>
</reference>
<evidence type="ECO:0000256" key="4">
    <source>
        <dbReference type="SAM" id="MobiDB-lite"/>
    </source>
</evidence>
<keyword evidence="2 3" id="KW-0813">Transport</keyword>
<keyword evidence="7" id="KW-1185">Reference proteome</keyword>
<organism evidence="6">
    <name type="scientific">Triticum aestivum</name>
    <name type="common">Wheat</name>
    <dbReference type="NCBI Taxonomy" id="4565"/>
    <lineage>
        <taxon>Eukaryota</taxon>
        <taxon>Viridiplantae</taxon>
        <taxon>Streptophyta</taxon>
        <taxon>Embryophyta</taxon>
        <taxon>Tracheophyta</taxon>
        <taxon>Spermatophyta</taxon>
        <taxon>Magnoliopsida</taxon>
        <taxon>Liliopsida</taxon>
        <taxon>Poales</taxon>
        <taxon>Poaceae</taxon>
        <taxon>BOP clade</taxon>
        <taxon>Pooideae</taxon>
        <taxon>Triticodae</taxon>
        <taxon>Triticeae</taxon>
        <taxon>Triticinae</taxon>
        <taxon>Triticum</taxon>
    </lineage>
</organism>
<evidence type="ECO:0000259" key="5">
    <source>
        <dbReference type="Pfam" id="PF03081"/>
    </source>
</evidence>
<dbReference type="GO" id="GO:0006887">
    <property type="term" value="P:exocytosis"/>
    <property type="evidence" value="ECO:0000318"/>
    <property type="project" value="GO_Central"/>
</dbReference>
<evidence type="ECO:0000256" key="3">
    <source>
        <dbReference type="RuleBase" id="RU365026"/>
    </source>
</evidence>
<evidence type="ECO:0000256" key="1">
    <source>
        <dbReference type="ARBA" id="ARBA00006756"/>
    </source>
</evidence>
<feature type="domain" description="Exocyst complex subunit Exo70 C-terminal" evidence="5">
    <location>
        <begin position="225"/>
        <end position="495"/>
    </location>
</feature>
<evidence type="ECO:0000313" key="6">
    <source>
        <dbReference type="EnsemblPlants" id="TraesCS2A02G541000.1.cds1"/>
    </source>
</evidence>
<dbReference type="Gramene" id="TraesCS2A03G1248200.1">
    <property type="protein sequence ID" value="TraesCS2A03G1248200.1.CDS1"/>
    <property type="gene ID" value="TraesCS2A03G1248200"/>
</dbReference>
<reference evidence="6" key="2">
    <citation type="submission" date="2018-10" db="UniProtKB">
        <authorList>
            <consortium name="EnsemblPlants"/>
        </authorList>
    </citation>
    <scope>IDENTIFICATION</scope>
</reference>
<dbReference type="Proteomes" id="UP000019116">
    <property type="component" value="Chromosome 2A"/>
</dbReference>
<dbReference type="InterPro" id="IPR004140">
    <property type="entry name" value="Exo70"/>
</dbReference>